<keyword evidence="1" id="KW-0812">Transmembrane</keyword>
<name>A0A4R8MUD1_LEPME</name>
<feature type="transmembrane region" description="Helical" evidence="1">
    <location>
        <begin position="138"/>
        <end position="159"/>
    </location>
</feature>
<reference evidence="2 3" key="1">
    <citation type="submission" date="2019-03" db="EMBL/GenBank/DDBJ databases">
        <title>Genomic Encyclopedia of Archaeal and Bacterial Type Strains, Phase II (KMG-II): from individual species to whole genera.</title>
        <authorList>
            <person name="Goeker M."/>
        </authorList>
    </citation>
    <scope>NUCLEOTIDE SEQUENCE [LARGE SCALE GENOMIC DNA]</scope>
    <source>
        <strain evidence="2 3">DSM 21537</strain>
    </source>
</reference>
<keyword evidence="1" id="KW-1133">Transmembrane helix</keyword>
<gene>
    <name evidence="2" type="ORF">CLV96_0007</name>
</gene>
<feature type="transmembrane region" description="Helical" evidence="1">
    <location>
        <begin position="58"/>
        <end position="80"/>
    </location>
</feature>
<sequence length="209" mass="24553">MLKNMKILENSIFTDFGKFIRYLSPSIIMITEIIIYKFTFNGNVSFKFFSEDSVNNLLMLTTFLFSSIFFSFLYQASRIGRIDYREFLLDKKIRKSIPKKLIKENSFAVISALWYSNLKLNKHIEGASIRSQELSNNLHGSGTSLLTNVFGYILFLIYIFQCEYKTYPANLWLPFIIFLFLFLLHFLHFCKIKSDLIIFVKTSVKISNL</sequence>
<accession>A0A4R8MUD1</accession>
<keyword evidence="3" id="KW-1185">Reference proteome</keyword>
<keyword evidence="1" id="KW-0472">Membrane</keyword>
<feature type="transmembrane region" description="Helical" evidence="1">
    <location>
        <begin position="171"/>
        <end position="189"/>
    </location>
</feature>
<organism evidence="2 3">
    <name type="scientific">Leptospira meyeri</name>
    <dbReference type="NCBI Taxonomy" id="29508"/>
    <lineage>
        <taxon>Bacteria</taxon>
        <taxon>Pseudomonadati</taxon>
        <taxon>Spirochaetota</taxon>
        <taxon>Spirochaetia</taxon>
        <taxon>Leptospirales</taxon>
        <taxon>Leptospiraceae</taxon>
        <taxon>Leptospira</taxon>
    </lineage>
</organism>
<proteinExistence type="predicted"/>
<protein>
    <submittedName>
        <fullName evidence="2">Uncharacterized protein</fullName>
    </submittedName>
</protein>
<evidence type="ECO:0000313" key="3">
    <source>
        <dbReference type="Proteomes" id="UP000294684"/>
    </source>
</evidence>
<evidence type="ECO:0000256" key="1">
    <source>
        <dbReference type="SAM" id="Phobius"/>
    </source>
</evidence>
<evidence type="ECO:0000313" key="2">
    <source>
        <dbReference type="EMBL" id="TDY71052.1"/>
    </source>
</evidence>
<feature type="transmembrane region" description="Helical" evidence="1">
    <location>
        <begin position="20"/>
        <end position="38"/>
    </location>
</feature>
<dbReference type="Proteomes" id="UP000294684">
    <property type="component" value="Unassembled WGS sequence"/>
</dbReference>
<dbReference type="AlphaFoldDB" id="A0A4R8MUD1"/>
<dbReference type="EMBL" id="SORO01000001">
    <property type="protein sequence ID" value="TDY71052.1"/>
    <property type="molecule type" value="Genomic_DNA"/>
</dbReference>
<comment type="caution">
    <text evidence="2">The sequence shown here is derived from an EMBL/GenBank/DDBJ whole genome shotgun (WGS) entry which is preliminary data.</text>
</comment>